<dbReference type="EMBL" id="CP147982">
    <property type="protein sequence ID" value="WXK81251.1"/>
    <property type="molecule type" value="Genomic_DNA"/>
</dbReference>
<protein>
    <submittedName>
        <fullName evidence="2">Uncharacterized protein</fullName>
    </submittedName>
</protein>
<sequence length="60" mass="6397">MRIRAAIAASALATTIVMGGASATLAHGKDHKDRHHHCWFFAGIKHGEPVFSEGCGKGRK</sequence>
<keyword evidence="1" id="KW-0732">Signal</keyword>
<gene>
    <name evidence="2" type="ORF">WAB15_37500</name>
</gene>
<feature type="chain" id="PRO_5045428109" evidence="1">
    <location>
        <begin position="27"/>
        <end position="60"/>
    </location>
</feature>
<keyword evidence="3" id="KW-1185">Reference proteome</keyword>
<evidence type="ECO:0000313" key="2">
    <source>
        <dbReference type="EMBL" id="WXK81251.1"/>
    </source>
</evidence>
<name>A0ABZ2QXG5_9ACTN</name>
<organism evidence="2 3">
    <name type="scientific">Streptomyces sirii</name>
    <dbReference type="NCBI Taxonomy" id="3127701"/>
    <lineage>
        <taxon>Bacteria</taxon>
        <taxon>Bacillati</taxon>
        <taxon>Actinomycetota</taxon>
        <taxon>Actinomycetes</taxon>
        <taxon>Kitasatosporales</taxon>
        <taxon>Streptomycetaceae</taxon>
        <taxon>Streptomyces</taxon>
    </lineage>
</organism>
<proteinExistence type="predicted"/>
<feature type="signal peptide" evidence="1">
    <location>
        <begin position="1"/>
        <end position="26"/>
    </location>
</feature>
<dbReference type="Proteomes" id="UP001626628">
    <property type="component" value="Chromosome"/>
</dbReference>
<reference evidence="2 3" key="1">
    <citation type="submission" date="2024-03" db="EMBL/GenBank/DDBJ databases">
        <title>The complete genome of Streptomyces sirii sp.nov.</title>
        <authorList>
            <person name="Zakalyukina Y.V."/>
            <person name="Belik A.R."/>
            <person name="Biryukov M.V."/>
            <person name="Baturina O.A."/>
            <person name="Kabilov M.R."/>
        </authorList>
    </citation>
    <scope>NUCLEOTIDE SEQUENCE [LARGE SCALE GENOMIC DNA]</scope>
    <source>
        <strain evidence="2 3">BP-8</strain>
    </source>
</reference>
<evidence type="ECO:0000256" key="1">
    <source>
        <dbReference type="SAM" id="SignalP"/>
    </source>
</evidence>
<evidence type="ECO:0000313" key="3">
    <source>
        <dbReference type="Proteomes" id="UP001626628"/>
    </source>
</evidence>
<dbReference type="RefSeq" id="WP_384437209.1">
    <property type="nucleotide sequence ID" value="NZ_CP147982.1"/>
</dbReference>
<accession>A0ABZ2QXG5</accession>